<comment type="similarity">
    <text evidence="3">Belongs to the DEAD box helicase family. DEAH subfamily. DDX11/CHL1 sub-subfamily.</text>
</comment>
<comment type="catalytic activity">
    <reaction evidence="22">
        <text>ATP + H2O = ADP + phosphate + H(+)</text>
        <dbReference type="Rhea" id="RHEA:13065"/>
        <dbReference type="ChEBI" id="CHEBI:15377"/>
        <dbReference type="ChEBI" id="CHEBI:15378"/>
        <dbReference type="ChEBI" id="CHEBI:30616"/>
        <dbReference type="ChEBI" id="CHEBI:43474"/>
        <dbReference type="ChEBI" id="CHEBI:456216"/>
        <dbReference type="EC" id="5.6.2.3"/>
    </reaction>
</comment>
<dbReference type="InterPro" id="IPR013020">
    <property type="entry name" value="Rad3/Chl1-like"/>
</dbReference>
<evidence type="ECO:0000256" key="6">
    <source>
        <dbReference type="ARBA" id="ARBA00022723"/>
    </source>
</evidence>
<keyword evidence="6" id="KW-0479">Metal-binding</keyword>
<keyword evidence="25" id="KW-1185">Reference proteome</keyword>
<evidence type="ECO:0000256" key="17">
    <source>
        <dbReference type="ARBA" id="ARBA00029709"/>
    </source>
</evidence>
<evidence type="ECO:0000256" key="22">
    <source>
        <dbReference type="ARBA" id="ARBA00048954"/>
    </source>
</evidence>
<keyword evidence="8" id="KW-0378">Hydrolase</keyword>
<evidence type="ECO:0000256" key="9">
    <source>
        <dbReference type="ARBA" id="ARBA00022806"/>
    </source>
</evidence>
<dbReference type="InterPro" id="IPR006554">
    <property type="entry name" value="Helicase-like_DEXD_c2"/>
</dbReference>
<dbReference type="SMART" id="SM00488">
    <property type="entry name" value="DEXDc2"/>
    <property type="match status" value="1"/>
</dbReference>
<evidence type="ECO:0000256" key="2">
    <source>
        <dbReference type="ARBA" id="ARBA00004123"/>
    </source>
</evidence>
<dbReference type="NCBIfam" id="TIGR00604">
    <property type="entry name" value="rad3"/>
    <property type="match status" value="1"/>
</dbReference>
<dbReference type="GO" id="GO:0051536">
    <property type="term" value="F:iron-sulfur cluster binding"/>
    <property type="evidence" value="ECO:0007669"/>
    <property type="project" value="UniProtKB-KW"/>
</dbReference>
<dbReference type="GO" id="GO:0046872">
    <property type="term" value="F:metal ion binding"/>
    <property type="evidence" value="ECO:0007669"/>
    <property type="project" value="UniProtKB-KW"/>
</dbReference>
<dbReference type="InterPro" id="IPR002464">
    <property type="entry name" value="DNA/RNA_helicase_DEAH_CS"/>
</dbReference>
<dbReference type="InterPro" id="IPR014013">
    <property type="entry name" value="Helic_SF1/SF2_ATP-bd_DinG/Rad3"/>
</dbReference>
<dbReference type="InterPro" id="IPR045028">
    <property type="entry name" value="DinG/Rad3-like"/>
</dbReference>
<dbReference type="Gene3D" id="3.40.50.300">
    <property type="entry name" value="P-loop containing nucleotide triphosphate hydrolases"/>
    <property type="match status" value="3"/>
</dbReference>
<name>A0A642UK47_DIURU</name>
<dbReference type="GO" id="GO:0016818">
    <property type="term" value="F:hydrolase activity, acting on acid anhydrides, in phosphorus-containing anhydrides"/>
    <property type="evidence" value="ECO:0007669"/>
    <property type="project" value="InterPro"/>
</dbReference>
<evidence type="ECO:0000256" key="5">
    <source>
        <dbReference type="ARBA" id="ARBA00017386"/>
    </source>
</evidence>
<dbReference type="GO" id="GO:0003677">
    <property type="term" value="F:DNA binding"/>
    <property type="evidence" value="ECO:0007669"/>
    <property type="project" value="UniProtKB-KW"/>
</dbReference>
<evidence type="ECO:0000256" key="3">
    <source>
        <dbReference type="ARBA" id="ARBA00008435"/>
    </source>
</evidence>
<keyword evidence="13" id="KW-0238">DNA-binding</keyword>
<dbReference type="OrthoDB" id="267079at2759"/>
<dbReference type="Gene3D" id="1.10.30.20">
    <property type="entry name" value="Bacterial XPD DNA helicase, FeS cluster domain"/>
    <property type="match status" value="1"/>
</dbReference>
<evidence type="ECO:0000313" key="25">
    <source>
        <dbReference type="Proteomes" id="UP000449547"/>
    </source>
</evidence>
<evidence type="ECO:0000256" key="4">
    <source>
        <dbReference type="ARBA" id="ARBA00016387"/>
    </source>
</evidence>
<keyword evidence="7" id="KW-0547">Nucleotide-binding</keyword>
<dbReference type="FunFam" id="3.40.50.300:FF:001372">
    <property type="entry name" value="ATP-dependent DNA helicase chl1"/>
    <property type="match status" value="1"/>
</dbReference>
<dbReference type="SMART" id="SM00491">
    <property type="entry name" value="HELICc2"/>
    <property type="match status" value="1"/>
</dbReference>
<comment type="caution">
    <text evidence="24">The sequence shown here is derived from an EMBL/GenBank/DDBJ whole genome shotgun (WGS) entry which is preliminary data.</text>
</comment>
<dbReference type="VEuPathDB" id="FungiDB:DIURU_003827"/>
<dbReference type="InterPro" id="IPR014001">
    <property type="entry name" value="Helicase_ATP-bd"/>
</dbReference>
<dbReference type="InterPro" id="IPR006555">
    <property type="entry name" value="ATP-dep_Helicase_C"/>
</dbReference>
<dbReference type="EC" id="5.6.2.3" evidence="18"/>
<dbReference type="Pfam" id="PF06733">
    <property type="entry name" value="DEAD_2"/>
    <property type="match status" value="1"/>
</dbReference>
<dbReference type="InterPro" id="IPR010614">
    <property type="entry name" value="RAD3-like_helicase_DEAD"/>
</dbReference>
<dbReference type="PROSITE" id="PS51193">
    <property type="entry name" value="HELICASE_ATP_BIND_2"/>
    <property type="match status" value="1"/>
</dbReference>
<dbReference type="GO" id="GO:0043139">
    <property type="term" value="F:5'-3' DNA helicase activity"/>
    <property type="evidence" value="ECO:0007669"/>
    <property type="project" value="UniProtKB-EC"/>
</dbReference>
<evidence type="ECO:0000256" key="12">
    <source>
        <dbReference type="ARBA" id="ARBA00023014"/>
    </source>
</evidence>
<evidence type="ECO:0000256" key="21">
    <source>
        <dbReference type="ARBA" id="ARBA00045702"/>
    </source>
</evidence>
<dbReference type="RefSeq" id="XP_034011404.1">
    <property type="nucleotide sequence ID" value="XM_034156632.1"/>
</dbReference>
<dbReference type="InterPro" id="IPR027417">
    <property type="entry name" value="P-loop_NTPase"/>
</dbReference>
<dbReference type="GO" id="GO:0034085">
    <property type="term" value="P:establishment of sister chromatid cohesion"/>
    <property type="evidence" value="ECO:0007669"/>
    <property type="project" value="TreeGrafter"/>
</dbReference>
<evidence type="ECO:0000259" key="23">
    <source>
        <dbReference type="PROSITE" id="PS51193"/>
    </source>
</evidence>
<evidence type="ECO:0000256" key="18">
    <source>
        <dbReference type="ARBA" id="ARBA00044969"/>
    </source>
</evidence>
<dbReference type="GO" id="GO:0006139">
    <property type="term" value="P:nucleobase-containing compound metabolic process"/>
    <property type="evidence" value="ECO:0007669"/>
    <property type="project" value="InterPro"/>
</dbReference>
<comment type="subcellular location">
    <subcellularLocation>
        <location evidence="2">Nucleus</location>
    </subcellularLocation>
</comment>
<evidence type="ECO:0000256" key="20">
    <source>
        <dbReference type="ARBA" id="ARBA00045008"/>
    </source>
</evidence>
<comment type="function">
    <text evidence="21">ATP-dependent DNA helicase important for chromosome transmission and normal cell cycle progression in G(2)/M. May have a role in changing DNA topology to allow the loading of proteins involved in maintaining sister chromatid cohesion in the vicinity of the centromeres. Has a specific role in chromosome segregation during meiosis II.</text>
</comment>
<dbReference type="Gene3D" id="1.10.275.40">
    <property type="match status" value="1"/>
</dbReference>
<dbReference type="SMART" id="SM00487">
    <property type="entry name" value="DEXDc"/>
    <property type="match status" value="1"/>
</dbReference>
<keyword evidence="12" id="KW-0411">Iron-sulfur</keyword>
<dbReference type="PANTHER" id="PTHR11472">
    <property type="entry name" value="DNA REPAIR DEAD HELICASE RAD3/XP-D SUBFAMILY MEMBER"/>
    <property type="match status" value="1"/>
</dbReference>
<evidence type="ECO:0000256" key="1">
    <source>
        <dbReference type="ARBA" id="ARBA00001966"/>
    </source>
</evidence>
<evidence type="ECO:0000256" key="13">
    <source>
        <dbReference type="ARBA" id="ARBA00023125"/>
    </source>
</evidence>
<keyword evidence="15" id="KW-0539">Nucleus</keyword>
<dbReference type="InterPro" id="IPR042493">
    <property type="entry name" value="XPD_DNA_FeS"/>
</dbReference>
<evidence type="ECO:0000256" key="16">
    <source>
        <dbReference type="ARBA" id="ARBA00023306"/>
    </source>
</evidence>
<dbReference type="CDD" id="cd18788">
    <property type="entry name" value="SF2_C_XPD"/>
    <property type="match status" value="1"/>
</dbReference>
<accession>A0A642UK47</accession>
<protein>
    <recommendedName>
        <fullName evidence="5">ATP-dependent DNA helicase CHL1</fullName>
        <ecNumber evidence="18">5.6.2.3</ecNumber>
    </recommendedName>
    <alternativeName>
        <fullName evidence="4">ATP-dependent DNA helicase chl1</fullName>
    </alternativeName>
    <alternativeName>
        <fullName evidence="17">Chromosome loss protein 1</fullName>
    </alternativeName>
    <alternativeName>
        <fullName evidence="19 20">DNA 5'-3' helicase CHL1</fullName>
    </alternativeName>
</protein>
<gene>
    <name evidence="24" type="ORF">DIURU_003827</name>
</gene>
<evidence type="ECO:0000256" key="8">
    <source>
        <dbReference type="ARBA" id="ARBA00022801"/>
    </source>
</evidence>
<dbReference type="SUPFAM" id="SSF52540">
    <property type="entry name" value="P-loop containing nucleoside triphosphate hydrolases"/>
    <property type="match status" value="3"/>
</dbReference>
<dbReference type="AlphaFoldDB" id="A0A642UK47"/>
<dbReference type="GO" id="GO:0005524">
    <property type="term" value="F:ATP binding"/>
    <property type="evidence" value="ECO:0007669"/>
    <property type="project" value="UniProtKB-KW"/>
</dbReference>
<evidence type="ECO:0000256" key="7">
    <source>
        <dbReference type="ARBA" id="ARBA00022741"/>
    </source>
</evidence>
<dbReference type="Pfam" id="PF13307">
    <property type="entry name" value="Helicase_C_2"/>
    <property type="match status" value="1"/>
</dbReference>
<evidence type="ECO:0000256" key="19">
    <source>
        <dbReference type="ARBA" id="ARBA00044998"/>
    </source>
</evidence>
<keyword evidence="10" id="KW-0067">ATP-binding</keyword>
<evidence type="ECO:0000256" key="10">
    <source>
        <dbReference type="ARBA" id="ARBA00022840"/>
    </source>
</evidence>
<evidence type="ECO:0000313" key="24">
    <source>
        <dbReference type="EMBL" id="KAA8900404.1"/>
    </source>
</evidence>
<dbReference type="GeneID" id="54782478"/>
<dbReference type="OMA" id="QTHQFRD"/>
<dbReference type="PANTHER" id="PTHR11472:SF41">
    <property type="entry name" value="ATP-DEPENDENT DNA HELICASE DDX11-RELATED"/>
    <property type="match status" value="1"/>
</dbReference>
<dbReference type="Proteomes" id="UP000449547">
    <property type="component" value="Unassembled WGS sequence"/>
</dbReference>
<evidence type="ECO:0000256" key="11">
    <source>
        <dbReference type="ARBA" id="ARBA00023004"/>
    </source>
</evidence>
<feature type="domain" description="Helicase ATP-binding" evidence="23">
    <location>
        <begin position="25"/>
        <end position="433"/>
    </location>
</feature>
<sequence>MLTLARLVCPSRSQPNDISIQRMEPSRDFHHPYTPYDIQRQLMEAIYTTLVDNYKVGVFESPTGTGKTLSIICSTMTWLRQVKRDQAFSKQETNGADGSDDDEPDWVKEAYQSQQTQHQRSKIVEFEKFLTSLQKDYDSGNQHIEKSRVKKRLKGPSKSEVAEDEFLPEDYIEGEHQSSSIDDENARLAQEINSLLVKSSVTAQAESFEPEENQVKIYFCSRTHSQLNQFAHQLKITEFPSIADDVKERVKYIPLGSRKQLCINPRINNGKSGDMAINDACLDLQKKDTGCQYLPKNYLQDDLVNRFANLTVAKVHDIEELAEMGENLKCCPYYTLRKALNVSHDVISVPYQMMFSERTRDALGIDLTNSIVVVDEAHNITDTICSLHSTSISKKEFEQALKGLTIYLKKFMRRLNSGNRINLTKLIKFCSVVVKFIDKSEATGVKEGQEVKVSQIIGETNADIANVFNLETFMTKTKIAYKIEAYLDSREDDDTTSSKSPLLFKVVQFLRCINNPQSEGKFFWSKKSDGTILLSYMLLDPSAVFEQVVSKASKVLLCGGTMEPVADYYDYLFPHIPRSEVNVFKCGHIIPEENLSVFPISSYNNMNFDFSFQQRNDPKLIRTLGNLINDLCKRVPHGLVVFFPSYAYLSKVLEICSFADCPKPLFKESSTTISLESLLADYSIAANSSKGAMLFAVVGGKLSEGINFNDNLARAVVMVGMPYANAFSGEIVAKRNYIEKTTRANGGTSTEAKKASQSFYENLCMRSINQSVGRCIRHAKDYATIYLVDQRYSQPRIQNKLSQWVKDRIEPDDWEGKTTDFFAMVRK</sequence>
<comment type="cofactor">
    <cofactor evidence="1">
        <name>[4Fe-4S] cluster</name>
        <dbReference type="ChEBI" id="CHEBI:49883"/>
    </cofactor>
</comment>
<dbReference type="PROSITE" id="PS00690">
    <property type="entry name" value="DEAH_ATP_HELICASE"/>
    <property type="match status" value="1"/>
</dbReference>
<dbReference type="GO" id="GO:0006974">
    <property type="term" value="P:DNA damage response"/>
    <property type="evidence" value="ECO:0007669"/>
    <property type="project" value="UniProtKB-ARBA"/>
</dbReference>
<proteinExistence type="inferred from homology"/>
<evidence type="ECO:0000256" key="15">
    <source>
        <dbReference type="ARBA" id="ARBA00023242"/>
    </source>
</evidence>
<keyword evidence="11" id="KW-0408">Iron</keyword>
<dbReference type="GO" id="GO:0005634">
    <property type="term" value="C:nucleus"/>
    <property type="evidence" value="ECO:0007669"/>
    <property type="project" value="UniProtKB-SubCell"/>
</dbReference>
<dbReference type="EMBL" id="SWFT01000112">
    <property type="protein sequence ID" value="KAA8900404.1"/>
    <property type="molecule type" value="Genomic_DNA"/>
</dbReference>
<keyword evidence="16" id="KW-0131">Cell cycle</keyword>
<evidence type="ECO:0000256" key="14">
    <source>
        <dbReference type="ARBA" id="ARBA00023235"/>
    </source>
</evidence>
<organism evidence="24 25">
    <name type="scientific">Diutina rugosa</name>
    <name type="common">Yeast</name>
    <name type="synonym">Candida rugosa</name>
    <dbReference type="NCBI Taxonomy" id="5481"/>
    <lineage>
        <taxon>Eukaryota</taxon>
        <taxon>Fungi</taxon>
        <taxon>Dikarya</taxon>
        <taxon>Ascomycota</taxon>
        <taxon>Saccharomycotina</taxon>
        <taxon>Pichiomycetes</taxon>
        <taxon>Debaryomycetaceae</taxon>
        <taxon>Diutina</taxon>
    </lineage>
</organism>
<keyword evidence="9" id="KW-0347">Helicase</keyword>
<keyword evidence="14" id="KW-0413">Isomerase</keyword>
<reference evidence="24 25" key="1">
    <citation type="submission" date="2019-07" db="EMBL/GenBank/DDBJ databases">
        <title>Genome assembly of two rare yeast pathogens: Diutina rugosa and Trichomonascus ciferrii.</title>
        <authorList>
            <person name="Mixao V."/>
            <person name="Saus E."/>
            <person name="Hansen A."/>
            <person name="Lass-Flor C."/>
            <person name="Gabaldon T."/>
        </authorList>
    </citation>
    <scope>NUCLEOTIDE SEQUENCE [LARGE SCALE GENOMIC DNA]</scope>
    <source>
        <strain evidence="24 25">CBS 613</strain>
    </source>
</reference>